<feature type="compositionally biased region" description="Basic and acidic residues" evidence="1">
    <location>
        <begin position="9"/>
        <end position="74"/>
    </location>
</feature>
<sequence>EGAGLGPKVPDEPSDKSVDSDEGAEKTPEDIPRQSTDDESRMMMQKMMRENIERVEEKKDDKELKAGEEQKGDDQAGDEQLVVPVSTTQKETPNLL</sequence>
<feature type="non-terminal residue" evidence="2">
    <location>
        <position position="1"/>
    </location>
</feature>
<gene>
    <name evidence="2" type="ORF">Tci_894426</name>
</gene>
<feature type="region of interest" description="Disordered" evidence="1">
    <location>
        <begin position="1"/>
        <end position="96"/>
    </location>
</feature>
<reference evidence="2" key="1">
    <citation type="journal article" date="2019" name="Sci. Rep.">
        <title>Draft genome of Tanacetum cinerariifolium, the natural source of mosquito coil.</title>
        <authorList>
            <person name="Yamashiro T."/>
            <person name="Shiraishi A."/>
            <person name="Satake H."/>
            <person name="Nakayama K."/>
        </authorList>
    </citation>
    <scope>NUCLEOTIDE SEQUENCE</scope>
</reference>
<feature type="compositionally biased region" description="Polar residues" evidence="1">
    <location>
        <begin position="85"/>
        <end position="96"/>
    </location>
</feature>
<protein>
    <submittedName>
        <fullName evidence="2">Uncharacterized protein</fullName>
    </submittedName>
</protein>
<organism evidence="2">
    <name type="scientific">Tanacetum cinerariifolium</name>
    <name type="common">Dalmatian daisy</name>
    <name type="synonym">Chrysanthemum cinerariifolium</name>
    <dbReference type="NCBI Taxonomy" id="118510"/>
    <lineage>
        <taxon>Eukaryota</taxon>
        <taxon>Viridiplantae</taxon>
        <taxon>Streptophyta</taxon>
        <taxon>Embryophyta</taxon>
        <taxon>Tracheophyta</taxon>
        <taxon>Spermatophyta</taxon>
        <taxon>Magnoliopsida</taxon>
        <taxon>eudicotyledons</taxon>
        <taxon>Gunneridae</taxon>
        <taxon>Pentapetalae</taxon>
        <taxon>asterids</taxon>
        <taxon>campanulids</taxon>
        <taxon>Asterales</taxon>
        <taxon>Asteraceae</taxon>
        <taxon>Asteroideae</taxon>
        <taxon>Anthemideae</taxon>
        <taxon>Anthemidinae</taxon>
        <taxon>Tanacetum</taxon>
    </lineage>
</organism>
<name>A0A699UIU9_TANCI</name>
<dbReference type="AlphaFoldDB" id="A0A699UIU9"/>
<evidence type="ECO:0000313" key="2">
    <source>
        <dbReference type="EMBL" id="GFD22457.1"/>
    </source>
</evidence>
<accession>A0A699UIU9</accession>
<proteinExistence type="predicted"/>
<evidence type="ECO:0000256" key="1">
    <source>
        <dbReference type="SAM" id="MobiDB-lite"/>
    </source>
</evidence>
<comment type="caution">
    <text evidence="2">The sequence shown here is derived from an EMBL/GenBank/DDBJ whole genome shotgun (WGS) entry which is preliminary data.</text>
</comment>
<dbReference type="EMBL" id="BKCJ011337325">
    <property type="protein sequence ID" value="GFD22457.1"/>
    <property type="molecule type" value="Genomic_DNA"/>
</dbReference>